<reference evidence="2" key="1">
    <citation type="journal article" date="2021" name="Proc. Natl. Acad. Sci. U.S.A.">
        <title>Global biogeography of chemosynthetic symbionts reveals both localized and globally distributed symbiont groups. .</title>
        <authorList>
            <person name="Osvatic J.T."/>
            <person name="Wilkins L.G.E."/>
            <person name="Leibrecht L."/>
            <person name="Leray M."/>
            <person name="Zauner S."/>
            <person name="Polzin J."/>
            <person name="Camacho Y."/>
            <person name="Gros O."/>
            <person name="van Gils J.A."/>
            <person name="Eisen J.A."/>
            <person name="Petersen J.M."/>
            <person name="Yuen B."/>
        </authorList>
    </citation>
    <scope>NUCLEOTIDE SEQUENCE</scope>
    <source>
        <strain evidence="2">MAGclacostrist055</strain>
    </source>
</reference>
<dbReference type="Gene3D" id="3.20.20.450">
    <property type="entry name" value="EAL domain"/>
    <property type="match status" value="1"/>
</dbReference>
<evidence type="ECO:0000259" key="1">
    <source>
        <dbReference type="PROSITE" id="PS50883"/>
    </source>
</evidence>
<dbReference type="PANTHER" id="PTHR33121">
    <property type="entry name" value="CYCLIC DI-GMP PHOSPHODIESTERASE PDEF"/>
    <property type="match status" value="1"/>
</dbReference>
<sequence length="82" mass="9073">TLKIDRSFVSQMDTDSNGFEIVRTIIALARTLKINVTAEGVESIDQLTLLRALQCPMAQGFYFSKPLDVASAEALLISRPSW</sequence>
<proteinExistence type="predicted"/>
<dbReference type="AlphaFoldDB" id="A0A9E4NNF7"/>
<evidence type="ECO:0000313" key="2">
    <source>
        <dbReference type="EMBL" id="MCG7980689.1"/>
    </source>
</evidence>
<dbReference type="PROSITE" id="PS50883">
    <property type="entry name" value="EAL"/>
    <property type="match status" value="1"/>
</dbReference>
<dbReference type="EMBL" id="JAEPCR010000145">
    <property type="protein sequence ID" value="MCG7980689.1"/>
    <property type="molecule type" value="Genomic_DNA"/>
</dbReference>
<feature type="non-terminal residue" evidence="2">
    <location>
        <position position="1"/>
    </location>
</feature>
<feature type="domain" description="EAL" evidence="1">
    <location>
        <begin position="1"/>
        <end position="80"/>
    </location>
</feature>
<evidence type="ECO:0000313" key="3">
    <source>
        <dbReference type="Proteomes" id="UP000886674"/>
    </source>
</evidence>
<accession>A0A9E4NNF7</accession>
<dbReference type="InterPro" id="IPR001633">
    <property type="entry name" value="EAL_dom"/>
</dbReference>
<dbReference type="Pfam" id="PF00563">
    <property type="entry name" value="EAL"/>
    <property type="match status" value="1"/>
</dbReference>
<dbReference type="GO" id="GO:0071111">
    <property type="term" value="F:cyclic-guanylate-specific phosphodiesterase activity"/>
    <property type="evidence" value="ECO:0007669"/>
    <property type="project" value="InterPro"/>
</dbReference>
<dbReference type="InterPro" id="IPR050706">
    <property type="entry name" value="Cyclic-di-GMP_PDE-like"/>
</dbReference>
<name>A0A9E4NNF7_9GAMM</name>
<dbReference type="InterPro" id="IPR035919">
    <property type="entry name" value="EAL_sf"/>
</dbReference>
<comment type="caution">
    <text evidence="2">The sequence shown here is derived from an EMBL/GenBank/DDBJ whole genome shotgun (WGS) entry which is preliminary data.</text>
</comment>
<dbReference type="PANTHER" id="PTHR33121:SF70">
    <property type="entry name" value="SIGNALING PROTEIN YKOW"/>
    <property type="match status" value="1"/>
</dbReference>
<dbReference type="CDD" id="cd01948">
    <property type="entry name" value="EAL"/>
    <property type="match status" value="1"/>
</dbReference>
<dbReference type="Proteomes" id="UP000886674">
    <property type="component" value="Unassembled WGS sequence"/>
</dbReference>
<dbReference type="SUPFAM" id="SSF141868">
    <property type="entry name" value="EAL domain-like"/>
    <property type="match status" value="1"/>
</dbReference>
<protein>
    <submittedName>
        <fullName evidence="2">EAL domain-containing protein</fullName>
    </submittedName>
</protein>
<organism evidence="2 3">
    <name type="scientific">Candidatus Thiodiazotropha taylori</name>
    <dbReference type="NCBI Taxonomy" id="2792791"/>
    <lineage>
        <taxon>Bacteria</taxon>
        <taxon>Pseudomonadati</taxon>
        <taxon>Pseudomonadota</taxon>
        <taxon>Gammaproteobacteria</taxon>
        <taxon>Chromatiales</taxon>
        <taxon>Sedimenticolaceae</taxon>
        <taxon>Candidatus Thiodiazotropha</taxon>
    </lineage>
</organism>
<gene>
    <name evidence="2" type="ORF">JAY77_21395</name>
</gene>